<keyword evidence="1" id="KW-0472">Membrane</keyword>
<keyword evidence="1" id="KW-1133">Transmembrane helix</keyword>
<accession>A0A1T3NR07</accession>
<evidence type="ECO:0000313" key="3">
    <source>
        <dbReference type="Proteomes" id="UP000190037"/>
    </source>
</evidence>
<proteinExistence type="predicted"/>
<protein>
    <submittedName>
        <fullName evidence="2">Uncharacterized protein</fullName>
    </submittedName>
</protein>
<feature type="transmembrane region" description="Helical" evidence="1">
    <location>
        <begin position="20"/>
        <end position="37"/>
    </location>
</feature>
<evidence type="ECO:0000313" key="2">
    <source>
        <dbReference type="EMBL" id="OPC79236.1"/>
    </source>
</evidence>
<organism evidence="2 3">
    <name type="scientific">Embleya scabrispora</name>
    <dbReference type="NCBI Taxonomy" id="159449"/>
    <lineage>
        <taxon>Bacteria</taxon>
        <taxon>Bacillati</taxon>
        <taxon>Actinomycetota</taxon>
        <taxon>Actinomycetes</taxon>
        <taxon>Kitasatosporales</taxon>
        <taxon>Streptomycetaceae</taxon>
        <taxon>Embleya</taxon>
    </lineage>
</organism>
<sequence length="106" mass="11483">MVPPVASGYRHRVRAMSLPIAFLLTAGMLTVLQSWVFEPMDRAALVDWASTNPTNLRGRPIESPAGSAFVLEPERGSRLAIAVLALAAPVDRFGNLRAGLTDLSRR</sequence>
<name>A0A1T3NR07_9ACTN</name>
<comment type="caution">
    <text evidence="2">The sequence shown here is derived from an EMBL/GenBank/DDBJ whole genome shotgun (WGS) entry which is preliminary data.</text>
</comment>
<dbReference type="AlphaFoldDB" id="A0A1T3NR07"/>
<dbReference type="Proteomes" id="UP000190037">
    <property type="component" value="Unassembled WGS sequence"/>
</dbReference>
<keyword evidence="1" id="KW-0812">Transmembrane</keyword>
<gene>
    <name evidence="2" type="ORF">B4N89_34815</name>
</gene>
<keyword evidence="3" id="KW-1185">Reference proteome</keyword>
<reference evidence="2 3" key="1">
    <citation type="submission" date="2017-03" db="EMBL/GenBank/DDBJ databases">
        <title>Draft genome sequence of Streptomyces scabrisporus NF3, endophyte isolated from Amphipterygium adstringens.</title>
        <authorList>
            <person name="Vazquez M."/>
            <person name="Ceapa C.D."/>
            <person name="Rodriguez Luna D."/>
            <person name="Sanchez Esquivel S."/>
        </authorList>
    </citation>
    <scope>NUCLEOTIDE SEQUENCE [LARGE SCALE GENOMIC DNA]</scope>
    <source>
        <strain evidence="2 3">NF3</strain>
    </source>
</reference>
<evidence type="ECO:0000256" key="1">
    <source>
        <dbReference type="SAM" id="Phobius"/>
    </source>
</evidence>
<dbReference type="EMBL" id="MWQN01000002">
    <property type="protein sequence ID" value="OPC79236.1"/>
    <property type="molecule type" value="Genomic_DNA"/>
</dbReference>